<dbReference type="InterPro" id="IPR011478">
    <property type="entry name" value="DUF1585"/>
</dbReference>
<dbReference type="InterPro" id="IPR013039">
    <property type="entry name" value="DUF1588"/>
</dbReference>
<protein>
    <recommendedName>
        <fullName evidence="9">DUF1592 domain-containing protein</fullName>
    </recommendedName>
</protein>
<feature type="compositionally biased region" description="Low complexity" evidence="1">
    <location>
        <begin position="29"/>
        <end position="46"/>
    </location>
</feature>
<feature type="domain" description="DUF1588" evidence="4">
    <location>
        <begin position="369"/>
        <end position="465"/>
    </location>
</feature>
<dbReference type="InterPro" id="IPR013036">
    <property type="entry name" value="DUF1587"/>
</dbReference>
<feature type="region of interest" description="Disordered" evidence="1">
    <location>
        <begin position="19"/>
        <end position="67"/>
    </location>
</feature>
<dbReference type="InterPro" id="IPR013043">
    <property type="entry name" value="DUF1595"/>
</dbReference>
<dbReference type="STRING" id="54.SAMN02745121_05430"/>
<feature type="region of interest" description="Disordered" evidence="1">
    <location>
        <begin position="407"/>
        <end position="440"/>
    </location>
</feature>
<dbReference type="InterPro" id="IPR013042">
    <property type="entry name" value="DUF1592"/>
</dbReference>
<gene>
    <name evidence="7" type="ORF">SAMN02745121_05430</name>
</gene>
<evidence type="ECO:0000259" key="6">
    <source>
        <dbReference type="Pfam" id="PF07637"/>
    </source>
</evidence>
<feature type="domain" description="DUF1587" evidence="3">
    <location>
        <begin position="65"/>
        <end position="128"/>
    </location>
</feature>
<name>A0A1I2D8W6_9BACT</name>
<evidence type="ECO:0000259" key="5">
    <source>
        <dbReference type="Pfam" id="PF07631"/>
    </source>
</evidence>
<dbReference type="Proteomes" id="UP000199400">
    <property type="component" value="Unassembled WGS sequence"/>
</dbReference>
<evidence type="ECO:0000313" key="8">
    <source>
        <dbReference type="Proteomes" id="UP000199400"/>
    </source>
</evidence>
<dbReference type="Pfam" id="PF07631">
    <property type="entry name" value="PSD4"/>
    <property type="match status" value="1"/>
</dbReference>
<dbReference type="OrthoDB" id="127185at2"/>
<dbReference type="Pfam" id="PF07624">
    <property type="entry name" value="PSD2"/>
    <property type="match status" value="1"/>
</dbReference>
<feature type="compositionally biased region" description="Gly residues" evidence="1">
    <location>
        <begin position="19"/>
        <end position="28"/>
    </location>
</feature>
<dbReference type="Pfam" id="PF07637">
    <property type="entry name" value="PSD5"/>
    <property type="match status" value="1"/>
</dbReference>
<evidence type="ECO:0000259" key="2">
    <source>
        <dbReference type="Pfam" id="PF07624"/>
    </source>
</evidence>
<accession>A0A1I2D8W6</accession>
<dbReference type="PROSITE" id="PS51257">
    <property type="entry name" value="PROKAR_LIPOPROTEIN"/>
    <property type="match status" value="1"/>
</dbReference>
<sequence>MNVRGIVVWAIVAAAAGGCQNGSGGDGAPTGDSDTDGTTDGVAVDTEGGEAAECKGIDPGPSPIRRMNRREYDNTVRDLLGDDSRPAQRFPAEEEALGFNNNADALVVTSLLAEGYLAAAEALAEEAVKDLPTLLRGCDVKSEGEDACAEAFITEFGRDAYRRPLTGDEVQRLLAVHQAAADEFDFATGVRLTLTAMLQSPHFLYRVEFGAPMEGNDEVLKLAPYELASRLSYFLWGTMPDAELFAAAAEGRLEEPEDVAKQATRMLADARARATVRDFHGQWLELKRIEEMEKDDEAFPEFDLDLRPLLRAEAEEFLDHVIWDDKGDLDSMYLAPYTFLNGDLSDYYGVDGPTGDTFQKFDLPAGRASGFLTQGGLLSVLAKPNQTSPIHRGKFVRERLLCQVVPPPPDDVDITPPEVDPSLPTRERFKQHSTDPSCSGCHSMMDPVGFGFEHFDGIGRWRDEEAGLPIDATGEIIGGTTKGTFDGVPELAGLLVDSPEVERCMTLQWFRYAYGRADAKEDSCTIDDLTRQFAGSGRRIQDLIIALTQSEAFLYRRAPEGE</sequence>
<dbReference type="Pfam" id="PF07626">
    <property type="entry name" value="PSD3"/>
    <property type="match status" value="1"/>
</dbReference>
<keyword evidence="8" id="KW-1185">Reference proteome</keyword>
<organism evidence="7 8">
    <name type="scientific">Nannocystis exedens</name>
    <dbReference type="NCBI Taxonomy" id="54"/>
    <lineage>
        <taxon>Bacteria</taxon>
        <taxon>Pseudomonadati</taxon>
        <taxon>Myxococcota</taxon>
        <taxon>Polyangia</taxon>
        <taxon>Nannocystales</taxon>
        <taxon>Nannocystaceae</taxon>
        <taxon>Nannocystis</taxon>
    </lineage>
</organism>
<dbReference type="Pfam" id="PF07627">
    <property type="entry name" value="PSCyt3"/>
    <property type="match status" value="1"/>
</dbReference>
<dbReference type="AlphaFoldDB" id="A0A1I2D8W6"/>
<evidence type="ECO:0000259" key="4">
    <source>
        <dbReference type="Pfam" id="PF07627"/>
    </source>
</evidence>
<feature type="domain" description="DUF1595" evidence="6">
    <location>
        <begin position="148"/>
        <end position="208"/>
    </location>
</feature>
<reference evidence="8" key="1">
    <citation type="submission" date="2016-10" db="EMBL/GenBank/DDBJ databases">
        <authorList>
            <person name="Varghese N."/>
            <person name="Submissions S."/>
        </authorList>
    </citation>
    <scope>NUCLEOTIDE SEQUENCE [LARGE SCALE GENOMIC DNA]</scope>
    <source>
        <strain evidence="8">ATCC 25963</strain>
    </source>
</reference>
<evidence type="ECO:0000259" key="3">
    <source>
        <dbReference type="Pfam" id="PF07626"/>
    </source>
</evidence>
<dbReference type="RefSeq" id="WP_096328789.1">
    <property type="nucleotide sequence ID" value="NZ_FOMX01000019.1"/>
</dbReference>
<evidence type="ECO:0000313" key="7">
    <source>
        <dbReference type="EMBL" id="SFE76410.1"/>
    </source>
</evidence>
<evidence type="ECO:0000256" key="1">
    <source>
        <dbReference type="SAM" id="MobiDB-lite"/>
    </source>
</evidence>
<dbReference type="EMBL" id="FOMX01000019">
    <property type="protein sequence ID" value="SFE76410.1"/>
    <property type="molecule type" value="Genomic_DNA"/>
</dbReference>
<evidence type="ECO:0008006" key="9">
    <source>
        <dbReference type="Google" id="ProtNLM"/>
    </source>
</evidence>
<feature type="domain" description="DUF1585" evidence="2">
    <location>
        <begin position="484"/>
        <end position="553"/>
    </location>
</feature>
<proteinExistence type="predicted"/>
<feature type="domain" description="DUF1592" evidence="5">
    <location>
        <begin position="222"/>
        <end position="350"/>
    </location>
</feature>